<dbReference type="EMBL" id="FQUQ01000010">
    <property type="protein sequence ID" value="SHH04687.1"/>
    <property type="molecule type" value="Genomic_DNA"/>
</dbReference>
<proteinExistence type="predicted"/>
<evidence type="ECO:0000313" key="2">
    <source>
        <dbReference type="Proteomes" id="UP000184287"/>
    </source>
</evidence>
<dbReference type="Proteomes" id="UP000184287">
    <property type="component" value="Unassembled WGS sequence"/>
</dbReference>
<reference evidence="2" key="1">
    <citation type="submission" date="2016-11" db="EMBL/GenBank/DDBJ databases">
        <authorList>
            <person name="Varghese N."/>
            <person name="Submissions S."/>
        </authorList>
    </citation>
    <scope>NUCLEOTIDE SEQUENCE [LARGE SCALE GENOMIC DNA]</scope>
    <source>
        <strain evidence="2">DSM 16990</strain>
    </source>
</reference>
<accession>A0A1M5PS18</accession>
<name>A0A1M5PS18_9SPHI</name>
<keyword evidence="2" id="KW-1185">Reference proteome</keyword>
<protein>
    <recommendedName>
        <fullName evidence="3">DUF4402 domain-containing protein</fullName>
    </recommendedName>
</protein>
<evidence type="ECO:0008006" key="3">
    <source>
        <dbReference type="Google" id="ProtNLM"/>
    </source>
</evidence>
<dbReference type="STRING" id="288992.SAMN04488522_11072"/>
<sequence>MIADDDAIIMQFLFWVDFCKSERAAALCFMKYLCLLIFFFCFFLRANAQPPAPAVCNAQGSESSNKLTVVSEGTLNFTLGTLNSFETAQTYSNNIRLNVLSRSARYKVYIAAELSLSGSPSTAIPLTNFQVLPVLVGTNPQNRITVSNVNLSGAYQQFAQRTNATGTSGDVFDLTVKLSGMNTYTQAPGNYTLKFHYRLCHY</sequence>
<dbReference type="AlphaFoldDB" id="A0A1M5PS18"/>
<organism evidence="1 2">
    <name type="scientific">Pedobacter caeni</name>
    <dbReference type="NCBI Taxonomy" id="288992"/>
    <lineage>
        <taxon>Bacteria</taxon>
        <taxon>Pseudomonadati</taxon>
        <taxon>Bacteroidota</taxon>
        <taxon>Sphingobacteriia</taxon>
        <taxon>Sphingobacteriales</taxon>
        <taxon>Sphingobacteriaceae</taxon>
        <taxon>Pedobacter</taxon>
    </lineage>
</organism>
<gene>
    <name evidence="1" type="ORF">SAMN04488522_11072</name>
</gene>
<evidence type="ECO:0000313" key="1">
    <source>
        <dbReference type="EMBL" id="SHH04687.1"/>
    </source>
</evidence>